<dbReference type="OrthoDB" id="428577at2"/>
<dbReference type="InterPro" id="IPR008928">
    <property type="entry name" value="6-hairpin_glycosidase_sf"/>
</dbReference>
<reference evidence="1 2" key="1">
    <citation type="submission" date="2019-10" db="EMBL/GenBank/DDBJ databases">
        <title>Whole genome shotgun sequence of Acrocarpospora corrugata NBRC 13972.</title>
        <authorList>
            <person name="Ichikawa N."/>
            <person name="Kimura A."/>
            <person name="Kitahashi Y."/>
            <person name="Komaki H."/>
            <person name="Oguchi A."/>
        </authorList>
    </citation>
    <scope>NUCLEOTIDE SEQUENCE [LARGE SCALE GENOMIC DNA]</scope>
    <source>
        <strain evidence="1 2">NBRC 13972</strain>
    </source>
</reference>
<dbReference type="EMBL" id="BLAD01000068">
    <property type="protein sequence ID" value="GES03376.1"/>
    <property type="molecule type" value="Genomic_DNA"/>
</dbReference>
<organism evidence="1 2">
    <name type="scientific">Acrocarpospora corrugata</name>
    <dbReference type="NCBI Taxonomy" id="35763"/>
    <lineage>
        <taxon>Bacteria</taxon>
        <taxon>Bacillati</taxon>
        <taxon>Actinomycetota</taxon>
        <taxon>Actinomycetes</taxon>
        <taxon>Streptosporangiales</taxon>
        <taxon>Streptosporangiaceae</taxon>
        <taxon>Acrocarpospora</taxon>
    </lineage>
</organism>
<name>A0A5M3W3Q2_9ACTN</name>
<accession>A0A5M3W3Q2</accession>
<evidence type="ECO:0008006" key="3">
    <source>
        <dbReference type="Google" id="ProtNLM"/>
    </source>
</evidence>
<evidence type="ECO:0000313" key="1">
    <source>
        <dbReference type="EMBL" id="GES03376.1"/>
    </source>
</evidence>
<gene>
    <name evidence="1" type="ORF">Acor_54420</name>
</gene>
<evidence type="ECO:0000313" key="2">
    <source>
        <dbReference type="Proteomes" id="UP000334990"/>
    </source>
</evidence>
<sequence>MSWAERALAEILERAGETEEEVGDRWPLYADPATGRWTTTGRGSWTAGFWAGLLWLRATVTGGDSSSAASRTASLAPWADVDTATRGLIFWYGTALSGDTALRDSAARECMDAYDPVLGLVPWGGAFGGPRELARVDALPGLIPLLSRSGPEGEHAARRQLDLQIELTLGGQEAHPAWAARPDGTWAPHPDPPLGWSRTVGWLALAVADAGAPHRILEYPAVAARFAPGSERIPAASAQRSSPPDTSAAAIEAAAALKLADSDPSGPLRDRAAQLLGTLVSEHVRAGRLLDGCYDFDRGVATRHELVWGDFFLALGLAILTGAIDPFAC</sequence>
<comment type="caution">
    <text evidence="1">The sequence shown here is derived from an EMBL/GenBank/DDBJ whole genome shotgun (WGS) entry which is preliminary data.</text>
</comment>
<proteinExistence type="predicted"/>
<dbReference type="RefSeq" id="WP_155339549.1">
    <property type="nucleotide sequence ID" value="NZ_BAAABN010000068.1"/>
</dbReference>
<protein>
    <recommendedName>
        <fullName evidence="3">Sugar ABC transporter permease</fullName>
    </recommendedName>
</protein>
<dbReference type="InterPro" id="IPR012341">
    <property type="entry name" value="6hp_glycosidase-like_sf"/>
</dbReference>
<dbReference type="GO" id="GO:0005975">
    <property type="term" value="P:carbohydrate metabolic process"/>
    <property type="evidence" value="ECO:0007669"/>
    <property type="project" value="InterPro"/>
</dbReference>
<dbReference type="AlphaFoldDB" id="A0A5M3W3Q2"/>
<dbReference type="Gene3D" id="1.50.10.10">
    <property type="match status" value="2"/>
</dbReference>
<dbReference type="SUPFAM" id="SSF48208">
    <property type="entry name" value="Six-hairpin glycosidases"/>
    <property type="match status" value="1"/>
</dbReference>
<dbReference type="Proteomes" id="UP000334990">
    <property type="component" value="Unassembled WGS sequence"/>
</dbReference>
<keyword evidence="2" id="KW-1185">Reference proteome</keyword>